<dbReference type="AlphaFoldDB" id="A0A934UW37"/>
<evidence type="ECO:0000259" key="1">
    <source>
        <dbReference type="Pfam" id="PF00144"/>
    </source>
</evidence>
<accession>A0A934UW37</accession>
<dbReference type="Pfam" id="PF00144">
    <property type="entry name" value="Beta-lactamase"/>
    <property type="match status" value="1"/>
</dbReference>
<evidence type="ECO:0000313" key="2">
    <source>
        <dbReference type="EMBL" id="MBK0421249.1"/>
    </source>
</evidence>
<dbReference type="GO" id="GO:0016787">
    <property type="term" value="F:hydrolase activity"/>
    <property type="evidence" value="ECO:0007669"/>
    <property type="project" value="UniProtKB-KW"/>
</dbReference>
<dbReference type="InterPro" id="IPR001466">
    <property type="entry name" value="Beta-lactam-related"/>
</dbReference>
<comment type="caution">
    <text evidence="2">The sequence shown here is derived from an EMBL/GenBank/DDBJ whole genome shotgun (WGS) entry which is preliminary data.</text>
</comment>
<feature type="domain" description="Beta-lactamase-related" evidence="1">
    <location>
        <begin position="93"/>
        <end position="385"/>
    </location>
</feature>
<proteinExistence type="predicted"/>
<protein>
    <submittedName>
        <fullName evidence="2">Serine hydrolase</fullName>
    </submittedName>
</protein>
<organism evidence="2 3">
    <name type="scientific">Leucobacter edaphi</name>
    <dbReference type="NCBI Taxonomy" id="2796472"/>
    <lineage>
        <taxon>Bacteria</taxon>
        <taxon>Bacillati</taxon>
        <taxon>Actinomycetota</taxon>
        <taxon>Actinomycetes</taxon>
        <taxon>Micrococcales</taxon>
        <taxon>Microbacteriaceae</taxon>
        <taxon>Leucobacter</taxon>
    </lineage>
</organism>
<dbReference type="PANTHER" id="PTHR43283:SF14">
    <property type="entry name" value="BLL8153 PROTEIN"/>
    <property type="match status" value="1"/>
</dbReference>
<dbReference type="InterPro" id="IPR012338">
    <property type="entry name" value="Beta-lactam/transpept-like"/>
</dbReference>
<dbReference type="RefSeq" id="WP_200131418.1">
    <property type="nucleotide sequence ID" value="NZ_JAEHOI010000002.1"/>
</dbReference>
<name>A0A934UW37_9MICO</name>
<keyword evidence="2" id="KW-0378">Hydrolase</keyword>
<dbReference type="Gene3D" id="3.40.710.10">
    <property type="entry name" value="DD-peptidase/beta-lactamase superfamily"/>
    <property type="match status" value="1"/>
</dbReference>
<reference evidence="2" key="1">
    <citation type="submission" date="2020-12" db="EMBL/GenBank/DDBJ databases">
        <title>Leucobacter sp. CAS2, isolated from Chromium sludge.</title>
        <authorList>
            <person name="Xu Z."/>
        </authorList>
    </citation>
    <scope>NUCLEOTIDE SEQUENCE</scope>
    <source>
        <strain evidence="2">CSA2</strain>
    </source>
</reference>
<dbReference type="EMBL" id="JAEHOI010000002">
    <property type="protein sequence ID" value="MBK0421249.1"/>
    <property type="molecule type" value="Genomic_DNA"/>
</dbReference>
<evidence type="ECO:0000313" key="3">
    <source>
        <dbReference type="Proteomes" id="UP000618733"/>
    </source>
</evidence>
<dbReference type="InterPro" id="IPR050789">
    <property type="entry name" value="Diverse_Enzym_Activities"/>
</dbReference>
<gene>
    <name evidence="2" type="ORF">JD292_04025</name>
</gene>
<dbReference type="PANTHER" id="PTHR43283">
    <property type="entry name" value="BETA-LACTAMASE-RELATED"/>
    <property type="match status" value="1"/>
</dbReference>
<keyword evidence="3" id="KW-1185">Reference proteome</keyword>
<sequence length="419" mass="44955">MRASRMITALSIGGALGAGIAWVWRHQGAIGVRRPVNEWTFTHMSRIMPVQIVRSAPRMPLPRDRFPLEHVVRYGAAPGRPIAALFDRNHVTSMVVLHRGRVVQESYPGRFASPEARFQLFSLTKSVTSLLVGIAHEDGDLPDLGATVASFLPELSDSAYAEVTVQELLDMRSGVGGAEVWTDPEALILAYERAVMNGGSVFDVIRNAPRVRPAGTAFNYSTVDTHVLGWVLEAAVGTPIADYLGEKIWRPIGAESDAFYFLSRATPRTALGGGSLNATTMDLARVGLLVAQGGVWEGQRIVPEAWIERCRDAGIPELAVGALDPELYPPAYGYSNQWWTFGGAHRAVTGLGVHGQFLFVDPVAGVVVAVTGAWDSADDDARDAEMREAMLAITEALEAREATGEFAPRGSAPGVGGAG</sequence>
<dbReference type="Proteomes" id="UP000618733">
    <property type="component" value="Unassembled WGS sequence"/>
</dbReference>
<dbReference type="SUPFAM" id="SSF56601">
    <property type="entry name" value="beta-lactamase/transpeptidase-like"/>
    <property type="match status" value="1"/>
</dbReference>